<evidence type="ECO:0000313" key="2">
    <source>
        <dbReference type="EMBL" id="KAE8165131.1"/>
    </source>
</evidence>
<proteinExistence type="predicted"/>
<feature type="chain" id="PRO_5024985206" evidence="1">
    <location>
        <begin position="19"/>
        <end position="76"/>
    </location>
</feature>
<dbReference type="OrthoDB" id="4453753at2759"/>
<gene>
    <name evidence="2" type="ORF">BDV40DRAFT_297722</name>
</gene>
<feature type="signal peptide" evidence="1">
    <location>
        <begin position="1"/>
        <end position="18"/>
    </location>
</feature>
<sequence>MKISYASIMILLSMTALAVPNPEADNLDRSARGLNMLEARKGCSGTRQPGDKCMGRRLASKEMAHAARNIRTEAVE</sequence>
<accession>A0A5N6V5C7</accession>
<dbReference type="EMBL" id="ML738602">
    <property type="protein sequence ID" value="KAE8165131.1"/>
    <property type="molecule type" value="Genomic_DNA"/>
</dbReference>
<evidence type="ECO:0000256" key="1">
    <source>
        <dbReference type="SAM" id="SignalP"/>
    </source>
</evidence>
<dbReference type="AlphaFoldDB" id="A0A5N6V5C7"/>
<evidence type="ECO:0000313" key="3">
    <source>
        <dbReference type="Proteomes" id="UP000326950"/>
    </source>
</evidence>
<dbReference type="Proteomes" id="UP000326950">
    <property type="component" value="Unassembled WGS sequence"/>
</dbReference>
<keyword evidence="1" id="KW-0732">Signal</keyword>
<reference evidence="2 3" key="1">
    <citation type="submission" date="2019-04" db="EMBL/GenBank/DDBJ databases">
        <title>Friends and foes A comparative genomics study of 23 Aspergillus species from section Flavi.</title>
        <authorList>
            <consortium name="DOE Joint Genome Institute"/>
            <person name="Kjaerbolling I."/>
            <person name="Vesth T."/>
            <person name="Frisvad J.C."/>
            <person name="Nybo J.L."/>
            <person name="Theobald S."/>
            <person name="Kildgaard S."/>
            <person name="Isbrandt T."/>
            <person name="Kuo A."/>
            <person name="Sato A."/>
            <person name="Lyhne E.K."/>
            <person name="Kogle M.E."/>
            <person name="Wiebenga A."/>
            <person name="Kun R.S."/>
            <person name="Lubbers R.J."/>
            <person name="Makela M.R."/>
            <person name="Barry K."/>
            <person name="Chovatia M."/>
            <person name="Clum A."/>
            <person name="Daum C."/>
            <person name="Haridas S."/>
            <person name="He G."/>
            <person name="LaButti K."/>
            <person name="Lipzen A."/>
            <person name="Mondo S."/>
            <person name="Riley R."/>
            <person name="Salamov A."/>
            <person name="Simmons B.A."/>
            <person name="Magnuson J.K."/>
            <person name="Henrissat B."/>
            <person name="Mortensen U.H."/>
            <person name="Larsen T.O."/>
            <person name="Devries R.P."/>
            <person name="Grigoriev I.V."/>
            <person name="Machida M."/>
            <person name="Baker S.E."/>
            <person name="Andersen M.R."/>
        </authorList>
    </citation>
    <scope>NUCLEOTIDE SEQUENCE [LARGE SCALE GENOMIC DNA]</scope>
    <source>
        <strain evidence="2 3">CBS 117626</strain>
    </source>
</reference>
<organism evidence="2 3">
    <name type="scientific">Aspergillus tamarii</name>
    <dbReference type="NCBI Taxonomy" id="41984"/>
    <lineage>
        <taxon>Eukaryota</taxon>
        <taxon>Fungi</taxon>
        <taxon>Dikarya</taxon>
        <taxon>Ascomycota</taxon>
        <taxon>Pezizomycotina</taxon>
        <taxon>Eurotiomycetes</taxon>
        <taxon>Eurotiomycetidae</taxon>
        <taxon>Eurotiales</taxon>
        <taxon>Aspergillaceae</taxon>
        <taxon>Aspergillus</taxon>
        <taxon>Aspergillus subgen. Circumdati</taxon>
    </lineage>
</organism>
<keyword evidence="3" id="KW-1185">Reference proteome</keyword>
<name>A0A5N6V5C7_ASPTM</name>
<protein>
    <submittedName>
        <fullName evidence="2">Uncharacterized protein</fullName>
    </submittedName>
</protein>